<reference evidence="1" key="2">
    <citation type="submission" date="2020-06" db="EMBL/GenBank/DDBJ databases">
        <title>Helianthus annuus Genome sequencing and assembly Release 2.</title>
        <authorList>
            <person name="Gouzy J."/>
            <person name="Langlade N."/>
            <person name="Munos S."/>
        </authorList>
    </citation>
    <scope>NUCLEOTIDE SEQUENCE</scope>
    <source>
        <tissue evidence="1">Leaves</tissue>
    </source>
</reference>
<protein>
    <submittedName>
        <fullName evidence="1">Uncharacterized protein</fullName>
    </submittedName>
</protein>
<keyword evidence="2" id="KW-1185">Reference proteome</keyword>
<sequence>MRVWEESMMRHVAAVGETYAKTAFEDFSWNVWLSPYLARTSTSKFEQPFYK</sequence>
<dbReference type="EMBL" id="MNCJ02000324">
    <property type="protein sequence ID" value="KAF5792880.1"/>
    <property type="molecule type" value="Genomic_DNA"/>
</dbReference>
<gene>
    <name evidence="1" type="ORF">HanXRQr2_Chr09g0411001</name>
</gene>
<proteinExistence type="predicted"/>
<name>A0A9K3IA80_HELAN</name>
<evidence type="ECO:0000313" key="1">
    <source>
        <dbReference type="EMBL" id="KAF5792880.1"/>
    </source>
</evidence>
<organism evidence="1 2">
    <name type="scientific">Helianthus annuus</name>
    <name type="common">Common sunflower</name>
    <dbReference type="NCBI Taxonomy" id="4232"/>
    <lineage>
        <taxon>Eukaryota</taxon>
        <taxon>Viridiplantae</taxon>
        <taxon>Streptophyta</taxon>
        <taxon>Embryophyta</taxon>
        <taxon>Tracheophyta</taxon>
        <taxon>Spermatophyta</taxon>
        <taxon>Magnoliopsida</taxon>
        <taxon>eudicotyledons</taxon>
        <taxon>Gunneridae</taxon>
        <taxon>Pentapetalae</taxon>
        <taxon>asterids</taxon>
        <taxon>campanulids</taxon>
        <taxon>Asterales</taxon>
        <taxon>Asteraceae</taxon>
        <taxon>Asteroideae</taxon>
        <taxon>Heliantheae alliance</taxon>
        <taxon>Heliantheae</taxon>
        <taxon>Helianthus</taxon>
    </lineage>
</organism>
<evidence type="ECO:0000313" key="2">
    <source>
        <dbReference type="Proteomes" id="UP000215914"/>
    </source>
</evidence>
<comment type="caution">
    <text evidence="1">The sequence shown here is derived from an EMBL/GenBank/DDBJ whole genome shotgun (WGS) entry which is preliminary data.</text>
</comment>
<dbReference type="Proteomes" id="UP000215914">
    <property type="component" value="Unassembled WGS sequence"/>
</dbReference>
<accession>A0A9K3IA80</accession>
<dbReference type="AlphaFoldDB" id="A0A9K3IA80"/>
<dbReference type="Gramene" id="mRNA:HanXRQr2_Chr09g0411001">
    <property type="protein sequence ID" value="CDS:HanXRQr2_Chr09g0411001.1"/>
    <property type="gene ID" value="HanXRQr2_Chr09g0411001"/>
</dbReference>
<reference evidence="1" key="1">
    <citation type="journal article" date="2017" name="Nature">
        <title>The sunflower genome provides insights into oil metabolism, flowering and Asterid evolution.</title>
        <authorList>
            <person name="Badouin H."/>
            <person name="Gouzy J."/>
            <person name="Grassa C.J."/>
            <person name="Murat F."/>
            <person name="Staton S.E."/>
            <person name="Cottret L."/>
            <person name="Lelandais-Briere C."/>
            <person name="Owens G.L."/>
            <person name="Carrere S."/>
            <person name="Mayjonade B."/>
            <person name="Legrand L."/>
            <person name="Gill N."/>
            <person name="Kane N.C."/>
            <person name="Bowers J.E."/>
            <person name="Hubner S."/>
            <person name="Bellec A."/>
            <person name="Berard A."/>
            <person name="Berges H."/>
            <person name="Blanchet N."/>
            <person name="Boniface M.C."/>
            <person name="Brunel D."/>
            <person name="Catrice O."/>
            <person name="Chaidir N."/>
            <person name="Claudel C."/>
            <person name="Donnadieu C."/>
            <person name="Faraut T."/>
            <person name="Fievet G."/>
            <person name="Helmstetter N."/>
            <person name="King M."/>
            <person name="Knapp S.J."/>
            <person name="Lai Z."/>
            <person name="Le Paslier M.C."/>
            <person name="Lippi Y."/>
            <person name="Lorenzon L."/>
            <person name="Mandel J.R."/>
            <person name="Marage G."/>
            <person name="Marchand G."/>
            <person name="Marquand E."/>
            <person name="Bret-Mestries E."/>
            <person name="Morien E."/>
            <person name="Nambeesan S."/>
            <person name="Nguyen T."/>
            <person name="Pegot-Espagnet P."/>
            <person name="Pouilly N."/>
            <person name="Raftis F."/>
            <person name="Sallet E."/>
            <person name="Schiex T."/>
            <person name="Thomas J."/>
            <person name="Vandecasteele C."/>
            <person name="Vares D."/>
            <person name="Vear F."/>
            <person name="Vautrin S."/>
            <person name="Crespi M."/>
            <person name="Mangin B."/>
            <person name="Burke J.M."/>
            <person name="Salse J."/>
            <person name="Munos S."/>
            <person name="Vincourt P."/>
            <person name="Rieseberg L.H."/>
            <person name="Langlade N.B."/>
        </authorList>
    </citation>
    <scope>NUCLEOTIDE SEQUENCE</scope>
    <source>
        <tissue evidence="1">Leaves</tissue>
    </source>
</reference>